<dbReference type="CDD" id="cd17393">
    <property type="entry name" value="MFS_MosC_like"/>
    <property type="match status" value="1"/>
</dbReference>
<feature type="transmembrane region" description="Helical" evidence="5">
    <location>
        <begin position="92"/>
        <end position="111"/>
    </location>
</feature>
<dbReference type="Proteomes" id="UP001222680">
    <property type="component" value="Chromosome"/>
</dbReference>
<reference evidence="7 8" key="1">
    <citation type="submission" date="2022-02" db="EMBL/GenBank/DDBJ databases">
        <title>Phenotypic, genotypic and serological characterization of Edwardsiella ictaluri from catfish and ornamental fish species.</title>
        <authorList>
            <person name="Rose D."/>
            <person name="Tekedar H.C."/>
            <person name="Waldbieser G.C."/>
            <person name="Aarattuthodi S."/>
            <person name="Griffin M.J."/>
        </authorList>
    </citation>
    <scope>NUCLEOTIDE SEQUENCE [LARGE SCALE GENOMIC DNA]</scope>
    <source>
        <strain evidence="7 8">13 TAL-140 K3</strain>
    </source>
</reference>
<proteinExistence type="predicted"/>
<dbReference type="InterPro" id="IPR036259">
    <property type="entry name" value="MFS_trans_sf"/>
</dbReference>
<feature type="transmembrane region" description="Helical" evidence="5">
    <location>
        <begin position="28"/>
        <end position="51"/>
    </location>
</feature>
<comment type="subcellular location">
    <subcellularLocation>
        <location evidence="1">Membrane</location>
        <topology evidence="1">Multi-pass membrane protein</topology>
    </subcellularLocation>
</comment>
<dbReference type="InterPro" id="IPR051788">
    <property type="entry name" value="MFS_Transporter"/>
</dbReference>
<dbReference type="PANTHER" id="PTHR23514">
    <property type="entry name" value="BYPASS OF STOP CODON PROTEIN 6"/>
    <property type="match status" value="1"/>
</dbReference>
<protein>
    <submittedName>
        <fullName evidence="7">MFS transporter</fullName>
    </submittedName>
</protein>
<evidence type="ECO:0000256" key="1">
    <source>
        <dbReference type="ARBA" id="ARBA00004141"/>
    </source>
</evidence>
<keyword evidence="2 5" id="KW-0812">Transmembrane</keyword>
<dbReference type="InterPro" id="IPR020846">
    <property type="entry name" value="MFS_dom"/>
</dbReference>
<dbReference type="EMBL" id="CP092014">
    <property type="protein sequence ID" value="WFN97327.1"/>
    <property type="molecule type" value="Genomic_DNA"/>
</dbReference>
<gene>
    <name evidence="7" type="ORF">MAY91_04460</name>
</gene>
<dbReference type="RefSeq" id="WP_278068485.1">
    <property type="nucleotide sequence ID" value="NZ_CP113288.1"/>
</dbReference>
<feature type="domain" description="Major facilitator superfamily (MFS) profile" evidence="6">
    <location>
        <begin position="129"/>
        <end position="303"/>
    </location>
</feature>
<evidence type="ECO:0000259" key="6">
    <source>
        <dbReference type="PROSITE" id="PS50850"/>
    </source>
</evidence>
<dbReference type="PANTHER" id="PTHR23514:SF13">
    <property type="entry name" value="INNER MEMBRANE PROTEIN YBJJ"/>
    <property type="match status" value="1"/>
</dbReference>
<name>A0ABY8GJ08_EDWIC</name>
<evidence type="ECO:0000313" key="8">
    <source>
        <dbReference type="Proteomes" id="UP001222680"/>
    </source>
</evidence>
<keyword evidence="8" id="KW-1185">Reference proteome</keyword>
<organism evidence="7 8">
    <name type="scientific">Edwardsiella ictaluri</name>
    <dbReference type="NCBI Taxonomy" id="67780"/>
    <lineage>
        <taxon>Bacteria</taxon>
        <taxon>Pseudomonadati</taxon>
        <taxon>Pseudomonadota</taxon>
        <taxon>Gammaproteobacteria</taxon>
        <taxon>Enterobacterales</taxon>
        <taxon>Hafniaceae</taxon>
        <taxon>Edwardsiella</taxon>
    </lineage>
</organism>
<evidence type="ECO:0000313" key="7">
    <source>
        <dbReference type="EMBL" id="WFN97327.1"/>
    </source>
</evidence>
<feature type="transmembrane region" description="Helical" evidence="5">
    <location>
        <begin position="283"/>
        <end position="301"/>
    </location>
</feature>
<keyword evidence="3 5" id="KW-1133">Transmembrane helix</keyword>
<evidence type="ECO:0000256" key="3">
    <source>
        <dbReference type="ARBA" id="ARBA00022989"/>
    </source>
</evidence>
<dbReference type="PROSITE" id="PS50850">
    <property type="entry name" value="MFS"/>
    <property type="match status" value="1"/>
</dbReference>
<dbReference type="SUPFAM" id="SSF103473">
    <property type="entry name" value="MFS general substrate transporter"/>
    <property type="match status" value="1"/>
</dbReference>
<feature type="transmembrane region" description="Helical" evidence="5">
    <location>
        <begin position="162"/>
        <end position="183"/>
    </location>
</feature>
<keyword evidence="4 5" id="KW-0472">Membrane</keyword>
<evidence type="ECO:0000256" key="5">
    <source>
        <dbReference type="SAM" id="Phobius"/>
    </source>
</evidence>
<evidence type="ECO:0000256" key="2">
    <source>
        <dbReference type="ARBA" id="ARBA00022692"/>
    </source>
</evidence>
<feature type="transmembrane region" description="Helical" evidence="5">
    <location>
        <begin position="216"/>
        <end position="238"/>
    </location>
</feature>
<feature type="transmembrane region" description="Helical" evidence="5">
    <location>
        <begin position="123"/>
        <end position="142"/>
    </location>
</feature>
<accession>A0ABY8GJ08</accession>
<feature type="transmembrane region" description="Helical" evidence="5">
    <location>
        <begin position="190"/>
        <end position="210"/>
    </location>
</feature>
<feature type="transmembrane region" description="Helical" evidence="5">
    <location>
        <begin position="63"/>
        <end position="86"/>
    </location>
</feature>
<sequence length="303" mass="31538">MVFVFATLVILALLPALATFDTPLTLGLALFVFGSGIGAIDVVVNIHAVQVEKLAANPVMSGFHALFSIGGIIGSGLVSTLIIYGFTPLVTISMVMILILGLLMFTVGGLLNYSESDDSPFFVIPKGIVIALGALCFVAYIMEGSMLDWSGILLTNHSSVSSNYAGLSYTVFAFAMTIGRLLGDRLIKSFGRFSVFLVSSIISIAGLGVIVSTTILFIMISGFFLIGIGLANIVPILFSAAGRQTTMPNTLAVAAISSIGYAGILIGPAFIGGIAHLSNLTTAFTAVAVLSLSIPLCSQLIRK</sequence>
<evidence type="ECO:0000256" key="4">
    <source>
        <dbReference type="ARBA" id="ARBA00023136"/>
    </source>
</evidence>
<dbReference type="Gene3D" id="1.20.1250.20">
    <property type="entry name" value="MFS general substrate transporter like domains"/>
    <property type="match status" value="1"/>
</dbReference>
<feature type="transmembrane region" description="Helical" evidence="5">
    <location>
        <begin position="250"/>
        <end position="271"/>
    </location>
</feature>